<organism evidence="1 3">
    <name type="scientific">Pseudomonas amygdali pv. ulmi</name>
    <dbReference type="NCBI Taxonomy" id="251720"/>
    <lineage>
        <taxon>Bacteria</taxon>
        <taxon>Pseudomonadati</taxon>
        <taxon>Pseudomonadota</taxon>
        <taxon>Gammaproteobacteria</taxon>
        <taxon>Pseudomonadales</taxon>
        <taxon>Pseudomonadaceae</taxon>
        <taxon>Pseudomonas</taxon>
        <taxon>Pseudomonas amygdali</taxon>
    </lineage>
</organism>
<evidence type="ECO:0000313" key="3">
    <source>
        <dbReference type="Proteomes" id="UP000050266"/>
    </source>
</evidence>
<reference evidence="2 4" key="2">
    <citation type="submission" date="2018-08" db="EMBL/GenBank/DDBJ databases">
        <title>Recombination of ecologically and evolutionarily significant loci maintains genetic cohesion in the Pseudomonas syringae species complex.</title>
        <authorList>
            <person name="Dillon M."/>
            <person name="Thakur S."/>
            <person name="Almeida R.N.D."/>
            <person name="Weir B.S."/>
            <person name="Guttman D.S."/>
        </authorList>
    </citation>
    <scope>NUCLEOTIDE SEQUENCE [LARGE SCALE GENOMIC DNA]</scope>
    <source>
        <strain evidence="2 4">ICMP 5931</strain>
    </source>
</reference>
<dbReference type="Proteomes" id="UP000271097">
    <property type="component" value="Unassembled WGS sequence"/>
</dbReference>
<accession>A0A0Q0E9K9</accession>
<dbReference type="EMBL" id="RBRS01000191">
    <property type="protein sequence ID" value="RMR18544.1"/>
    <property type="molecule type" value="Genomic_DNA"/>
</dbReference>
<comment type="caution">
    <text evidence="1">The sequence shown here is derived from an EMBL/GenBank/DDBJ whole genome shotgun (WGS) entry which is preliminary data.</text>
</comment>
<evidence type="ECO:0000313" key="4">
    <source>
        <dbReference type="Proteomes" id="UP000271097"/>
    </source>
</evidence>
<sequence length="75" mass="8495">MGNGRCYRERVTADDIDIQNGQVVVAVARVFNAFAKRTGVVSGSEPQVLKHHFHEHCEHCFVLYQQHFGERGLVV</sequence>
<proteinExistence type="predicted"/>
<dbReference type="AlphaFoldDB" id="A0A0Q0E9K9"/>
<reference evidence="1 3" key="1">
    <citation type="submission" date="2015-09" db="EMBL/GenBank/DDBJ databases">
        <title>Genome announcement of multiple Pseudomonas syringae strains.</title>
        <authorList>
            <person name="Thakur S."/>
            <person name="Wang P.W."/>
            <person name="Gong Y."/>
            <person name="Weir B.S."/>
            <person name="Guttman D.S."/>
        </authorList>
    </citation>
    <scope>NUCLEOTIDE SEQUENCE [LARGE SCALE GENOMIC DNA]</scope>
    <source>
        <strain evidence="1 3">ICMP3962</strain>
    </source>
</reference>
<gene>
    <name evidence="1" type="ORF">ALO41_102889</name>
    <name evidence="2" type="ORF">ALP90_102677</name>
</gene>
<dbReference type="Proteomes" id="UP000050266">
    <property type="component" value="Unassembled WGS sequence"/>
</dbReference>
<dbReference type="EMBL" id="LJRQ01000029">
    <property type="protein sequence ID" value="KPZ18341.1"/>
    <property type="molecule type" value="Genomic_DNA"/>
</dbReference>
<evidence type="ECO:0000313" key="1">
    <source>
        <dbReference type="EMBL" id="KPZ18341.1"/>
    </source>
</evidence>
<name>A0A0Q0E9K9_PSEA0</name>
<protein>
    <submittedName>
        <fullName evidence="1">Uncharacterized protein</fullName>
    </submittedName>
</protein>
<evidence type="ECO:0000313" key="2">
    <source>
        <dbReference type="EMBL" id="RMR18544.1"/>
    </source>
</evidence>